<dbReference type="InterPro" id="IPR036525">
    <property type="entry name" value="Tubulin/FtsZ_GTPase_sf"/>
</dbReference>
<evidence type="ECO:0000313" key="7">
    <source>
        <dbReference type="Proteomes" id="UP000663824"/>
    </source>
</evidence>
<keyword evidence="3" id="KW-0547">Nucleotide-binding</keyword>
<accession>A0A817AHU5</accession>
<dbReference type="PANTHER" id="PTHR11588">
    <property type="entry name" value="TUBULIN"/>
    <property type="match status" value="1"/>
</dbReference>
<proteinExistence type="inferred from homology"/>
<dbReference type="InterPro" id="IPR037103">
    <property type="entry name" value="Tubulin/FtsZ-like_C"/>
</dbReference>
<dbReference type="GO" id="GO:0007017">
    <property type="term" value="P:microtubule-based process"/>
    <property type="evidence" value="ECO:0007669"/>
    <property type="project" value="InterPro"/>
</dbReference>
<evidence type="ECO:0000313" key="6">
    <source>
        <dbReference type="EMBL" id="CAF2246788.1"/>
    </source>
</evidence>
<keyword evidence="2" id="KW-0493">Microtubule</keyword>
<reference evidence="6" key="1">
    <citation type="submission" date="2021-02" db="EMBL/GenBank/DDBJ databases">
        <authorList>
            <person name="Nowell W R."/>
        </authorList>
    </citation>
    <scope>NUCLEOTIDE SEQUENCE</scope>
</reference>
<dbReference type="GO" id="GO:0005525">
    <property type="term" value="F:GTP binding"/>
    <property type="evidence" value="ECO:0007669"/>
    <property type="project" value="UniProtKB-KW"/>
</dbReference>
<dbReference type="SUPFAM" id="SSF55307">
    <property type="entry name" value="Tubulin C-terminal domain-like"/>
    <property type="match status" value="1"/>
</dbReference>
<dbReference type="EMBL" id="CAJNRE010020904">
    <property type="protein sequence ID" value="CAF2246788.1"/>
    <property type="molecule type" value="Genomic_DNA"/>
</dbReference>
<evidence type="ECO:0000259" key="5">
    <source>
        <dbReference type="Pfam" id="PF03953"/>
    </source>
</evidence>
<dbReference type="SUPFAM" id="SSF52490">
    <property type="entry name" value="Tubulin nucleotide-binding domain-like"/>
    <property type="match status" value="1"/>
</dbReference>
<organism evidence="6 7">
    <name type="scientific">Rotaria magnacalcarata</name>
    <dbReference type="NCBI Taxonomy" id="392030"/>
    <lineage>
        <taxon>Eukaryota</taxon>
        <taxon>Metazoa</taxon>
        <taxon>Spiralia</taxon>
        <taxon>Gnathifera</taxon>
        <taxon>Rotifera</taxon>
        <taxon>Eurotatoria</taxon>
        <taxon>Bdelloidea</taxon>
        <taxon>Philodinida</taxon>
        <taxon>Philodinidae</taxon>
        <taxon>Rotaria</taxon>
    </lineage>
</organism>
<keyword evidence="4" id="KW-0342">GTP-binding</keyword>
<dbReference type="InterPro" id="IPR008280">
    <property type="entry name" value="Tub_FtsZ_C"/>
</dbReference>
<dbReference type="AlphaFoldDB" id="A0A817AHU5"/>
<comment type="similarity">
    <text evidence="1">Belongs to the tubulin family.</text>
</comment>
<dbReference type="GO" id="GO:0005874">
    <property type="term" value="C:microtubule"/>
    <property type="evidence" value="ECO:0007669"/>
    <property type="project" value="UniProtKB-KW"/>
</dbReference>
<protein>
    <recommendedName>
        <fullName evidence="5">Tubulin/FtsZ 2-layer sandwich domain-containing protein</fullName>
    </recommendedName>
</protein>
<evidence type="ECO:0000256" key="3">
    <source>
        <dbReference type="ARBA" id="ARBA00022741"/>
    </source>
</evidence>
<comment type="caution">
    <text evidence="6">The sequence shown here is derived from an EMBL/GenBank/DDBJ whole genome shotgun (WGS) entry which is preliminary data.</text>
</comment>
<evidence type="ECO:0000256" key="4">
    <source>
        <dbReference type="ARBA" id="ARBA00023134"/>
    </source>
</evidence>
<dbReference type="InterPro" id="IPR000217">
    <property type="entry name" value="Tubulin"/>
</dbReference>
<evidence type="ECO:0000256" key="1">
    <source>
        <dbReference type="ARBA" id="ARBA00009636"/>
    </source>
</evidence>
<dbReference type="InterPro" id="IPR018316">
    <property type="entry name" value="Tubulin/FtsZ_2-layer-sand-dom"/>
</dbReference>
<name>A0A817AHU5_9BILA</name>
<gene>
    <name evidence="6" type="ORF">MBJ925_LOCUS37646</name>
</gene>
<dbReference type="Proteomes" id="UP000663824">
    <property type="component" value="Unassembled WGS sequence"/>
</dbReference>
<feature type="domain" description="Tubulin/FtsZ 2-layer sandwich" evidence="5">
    <location>
        <begin position="84"/>
        <end position="148"/>
    </location>
</feature>
<sequence length="156" mass="17703">MWEVLTFLGYYEEEAEIIDHVLDNVRGEVENTNCLQGMIVDYSIFPSPQISESIVEPYNAMLVVQHHSDLTAPGRTILPPNPFFAPLISRCGQSYRTISVRELVDQVFNPLNVMCAIDLRQEQNVTVALIFLGRLSMCQVDEHNASCTKSKCTIFY</sequence>
<evidence type="ECO:0000256" key="2">
    <source>
        <dbReference type="ARBA" id="ARBA00022701"/>
    </source>
</evidence>
<dbReference type="Pfam" id="PF03953">
    <property type="entry name" value="Tubulin_C"/>
    <property type="match status" value="1"/>
</dbReference>
<dbReference type="Gene3D" id="3.30.1330.20">
    <property type="entry name" value="Tubulin/FtsZ, C-terminal domain"/>
    <property type="match status" value="1"/>
</dbReference>